<dbReference type="InterPro" id="IPR050773">
    <property type="entry name" value="CbxX/CfxQ_RuBisCO_ESX"/>
</dbReference>
<evidence type="ECO:0000313" key="3">
    <source>
        <dbReference type="Proteomes" id="UP000286045"/>
    </source>
</evidence>
<organism evidence="2 3">
    <name type="scientific">Xylaria grammica</name>
    <dbReference type="NCBI Taxonomy" id="363999"/>
    <lineage>
        <taxon>Eukaryota</taxon>
        <taxon>Fungi</taxon>
        <taxon>Dikarya</taxon>
        <taxon>Ascomycota</taxon>
        <taxon>Pezizomycotina</taxon>
        <taxon>Sordariomycetes</taxon>
        <taxon>Xylariomycetidae</taxon>
        <taxon>Xylariales</taxon>
        <taxon>Xylariaceae</taxon>
        <taxon>Xylaria</taxon>
    </lineage>
</organism>
<dbReference type="EMBL" id="RYZI01000103">
    <property type="protein sequence ID" value="RWA10744.1"/>
    <property type="molecule type" value="Genomic_DNA"/>
</dbReference>
<comment type="caution">
    <text evidence="2">The sequence shown here is derived from an EMBL/GenBank/DDBJ whole genome shotgun (WGS) entry which is preliminary data.</text>
</comment>
<keyword evidence="1" id="KW-0175">Coiled coil</keyword>
<sequence length="401" mass="44302">MGKIFYGMGFLSTDQVVEYSAGDLLGHQYGREALDELINFLTKPANMGRIVVIMAGYTWEMNMLLSTSPVPEGIFQDDIIFENIPPDECISLLAHELIKANEGIDTRGVFADSASEDYIKIRWLFRSMQSVPSWSNARDVEHLAKRILSRNLELTSDGSLQVDPLVISSQRVIDCMLQMLKQQAGRYRHLGTGDKSQVPFMEPPLGAPATGPVLANPRLAQLPAATDSEMRTSTAEARSNIEIGINIYTKASATATTNIDILEGSENTRHGHSHREGSGEIGVSRAVLMRVLAAHQAVIIKRNQRKLDHERLCHKLESENAMKQHEGGSGDGEGLEAKCNEIREKLRDIEKEMQDEDKLHQALAASGPCENGYEYVRDGSGYRCTGGYHFIAGSEIPQLCS</sequence>
<dbReference type="AlphaFoldDB" id="A0A439D8L6"/>
<dbReference type="PANTHER" id="PTHR43392">
    <property type="entry name" value="AAA-TYPE ATPASE FAMILY PROTEIN / ANKYRIN REPEAT FAMILY PROTEIN"/>
    <property type="match status" value="1"/>
</dbReference>
<name>A0A439D8L6_9PEZI</name>
<keyword evidence="3" id="KW-1185">Reference proteome</keyword>
<dbReference type="Proteomes" id="UP000286045">
    <property type="component" value="Unassembled WGS sequence"/>
</dbReference>
<evidence type="ECO:0000256" key="1">
    <source>
        <dbReference type="SAM" id="Coils"/>
    </source>
</evidence>
<proteinExistence type="predicted"/>
<feature type="coiled-coil region" evidence="1">
    <location>
        <begin position="332"/>
        <end position="359"/>
    </location>
</feature>
<dbReference type="PANTHER" id="PTHR43392:SF2">
    <property type="entry name" value="AAA-TYPE ATPASE FAMILY PROTEIN _ ANKYRIN REPEAT FAMILY PROTEIN"/>
    <property type="match status" value="1"/>
</dbReference>
<protein>
    <submittedName>
        <fullName evidence="2">Uncharacterized protein</fullName>
    </submittedName>
</protein>
<dbReference type="GO" id="GO:0016887">
    <property type="term" value="F:ATP hydrolysis activity"/>
    <property type="evidence" value="ECO:0007669"/>
    <property type="project" value="TreeGrafter"/>
</dbReference>
<evidence type="ECO:0000313" key="2">
    <source>
        <dbReference type="EMBL" id="RWA10744.1"/>
    </source>
</evidence>
<dbReference type="STRING" id="363999.A0A439D8L6"/>
<reference evidence="2 3" key="1">
    <citation type="submission" date="2018-12" db="EMBL/GenBank/DDBJ databases">
        <title>Draft genome sequence of Xylaria grammica IHI A82.</title>
        <authorList>
            <person name="Buettner E."/>
            <person name="Kellner H."/>
        </authorList>
    </citation>
    <scope>NUCLEOTIDE SEQUENCE [LARGE SCALE GENOMIC DNA]</scope>
    <source>
        <strain evidence="2 3">IHI A82</strain>
    </source>
</reference>
<gene>
    <name evidence="2" type="ORF">EKO27_g4355</name>
</gene>
<accession>A0A439D8L6</accession>